<accession>A0A409XWE5</accession>
<proteinExistence type="predicted"/>
<evidence type="ECO:0000313" key="2">
    <source>
        <dbReference type="EMBL" id="PPQ95061.1"/>
    </source>
</evidence>
<organism evidence="2 3">
    <name type="scientific">Psilocybe cyanescens</name>
    <dbReference type="NCBI Taxonomy" id="93625"/>
    <lineage>
        <taxon>Eukaryota</taxon>
        <taxon>Fungi</taxon>
        <taxon>Dikarya</taxon>
        <taxon>Basidiomycota</taxon>
        <taxon>Agaricomycotina</taxon>
        <taxon>Agaricomycetes</taxon>
        <taxon>Agaricomycetidae</taxon>
        <taxon>Agaricales</taxon>
        <taxon>Agaricineae</taxon>
        <taxon>Strophariaceae</taxon>
        <taxon>Psilocybe</taxon>
    </lineage>
</organism>
<keyword evidence="3" id="KW-1185">Reference proteome</keyword>
<reference evidence="2 3" key="1">
    <citation type="journal article" date="2018" name="Evol. Lett.">
        <title>Horizontal gene cluster transfer increased hallucinogenic mushroom diversity.</title>
        <authorList>
            <person name="Reynolds H.T."/>
            <person name="Vijayakumar V."/>
            <person name="Gluck-Thaler E."/>
            <person name="Korotkin H.B."/>
            <person name="Matheny P.B."/>
            <person name="Slot J.C."/>
        </authorList>
    </citation>
    <scope>NUCLEOTIDE SEQUENCE [LARGE SCALE GENOMIC DNA]</scope>
    <source>
        <strain evidence="2 3">2631</strain>
    </source>
</reference>
<dbReference type="Proteomes" id="UP000283269">
    <property type="component" value="Unassembled WGS sequence"/>
</dbReference>
<dbReference type="InParanoid" id="A0A409XWE5"/>
<gene>
    <name evidence="2" type="ORF">CVT25_002013</name>
</gene>
<sequence>MKHSPPPSKRELPLKSHTAATAAPPLSPPKLCVSCKRNRLNVDKSATKRTKTAAEEEGAEADE</sequence>
<evidence type="ECO:0000256" key="1">
    <source>
        <dbReference type="SAM" id="MobiDB-lite"/>
    </source>
</evidence>
<dbReference type="EMBL" id="NHYD01000134">
    <property type="protein sequence ID" value="PPQ95061.1"/>
    <property type="molecule type" value="Genomic_DNA"/>
</dbReference>
<protein>
    <submittedName>
        <fullName evidence="2">Uncharacterized protein</fullName>
    </submittedName>
</protein>
<feature type="region of interest" description="Disordered" evidence="1">
    <location>
        <begin position="1"/>
        <end position="63"/>
    </location>
</feature>
<evidence type="ECO:0000313" key="3">
    <source>
        <dbReference type="Proteomes" id="UP000283269"/>
    </source>
</evidence>
<comment type="caution">
    <text evidence="2">The sequence shown here is derived from an EMBL/GenBank/DDBJ whole genome shotgun (WGS) entry which is preliminary data.</text>
</comment>
<dbReference type="AlphaFoldDB" id="A0A409XWE5"/>
<name>A0A409XWE5_PSICY</name>
<feature type="non-terminal residue" evidence="2">
    <location>
        <position position="63"/>
    </location>
</feature>